<evidence type="ECO:0000313" key="3">
    <source>
        <dbReference type="Proteomes" id="UP000230233"/>
    </source>
</evidence>
<feature type="transmembrane region" description="Helical" evidence="1">
    <location>
        <begin position="142"/>
        <end position="166"/>
    </location>
</feature>
<keyword evidence="3" id="KW-1185">Reference proteome</keyword>
<comment type="caution">
    <text evidence="2">The sequence shown here is derived from an EMBL/GenBank/DDBJ whole genome shotgun (WGS) entry which is preliminary data.</text>
</comment>
<feature type="transmembrane region" description="Helical" evidence="1">
    <location>
        <begin position="61"/>
        <end position="85"/>
    </location>
</feature>
<keyword evidence="1" id="KW-0472">Membrane</keyword>
<sequence length="200" mass="23230">MLIPCCLLIFTYFIVWNYSRRCMKKRKCSRNQIVSLKLYATVSAFSLHGVVLLWQEFFATMVFLPICYIITFLIIPCLIIFFQGLSHQSSRYCIQPEPDRLINKILPLAIVLYATLDFFPTHEANCEIGEYSDNCKLFFKHIHLILFGVKSLGLWVAAGFIDYWMAKKLDIMSNGKLIGRLVNNGRGDWEQQIPAREDDD</sequence>
<keyword evidence="1" id="KW-0812">Transmembrane</keyword>
<proteinExistence type="predicted"/>
<feature type="transmembrane region" description="Helical" evidence="1">
    <location>
        <begin position="33"/>
        <end position="55"/>
    </location>
</feature>
<gene>
    <name evidence="2" type="primary">Cnig_chr_I.g638</name>
    <name evidence="2" type="ORF">B9Z55_000638</name>
</gene>
<dbReference type="EMBL" id="PDUG01000001">
    <property type="protein sequence ID" value="PIC55306.1"/>
    <property type="molecule type" value="Genomic_DNA"/>
</dbReference>
<dbReference type="Proteomes" id="UP000230233">
    <property type="component" value="Chromosome I"/>
</dbReference>
<reference evidence="3" key="1">
    <citation type="submission" date="2017-10" db="EMBL/GenBank/DDBJ databases">
        <title>Rapid genome shrinkage in a self-fertile nematode reveals novel sperm competition proteins.</title>
        <authorList>
            <person name="Yin D."/>
            <person name="Schwarz E.M."/>
            <person name="Thomas C.G."/>
            <person name="Felde R.L."/>
            <person name="Korf I.F."/>
            <person name="Cutter A.D."/>
            <person name="Schartner C.M."/>
            <person name="Ralston E.J."/>
            <person name="Meyer B.J."/>
            <person name="Haag E.S."/>
        </authorList>
    </citation>
    <scope>NUCLEOTIDE SEQUENCE [LARGE SCALE GENOMIC DNA]</scope>
    <source>
        <strain evidence="3">JU1422</strain>
    </source>
</reference>
<evidence type="ECO:0000256" key="1">
    <source>
        <dbReference type="SAM" id="Phobius"/>
    </source>
</evidence>
<name>A0A2G5VUR6_9PELO</name>
<dbReference type="OrthoDB" id="10315156at2759"/>
<organism evidence="2 3">
    <name type="scientific">Caenorhabditis nigoni</name>
    <dbReference type="NCBI Taxonomy" id="1611254"/>
    <lineage>
        <taxon>Eukaryota</taxon>
        <taxon>Metazoa</taxon>
        <taxon>Ecdysozoa</taxon>
        <taxon>Nematoda</taxon>
        <taxon>Chromadorea</taxon>
        <taxon>Rhabditida</taxon>
        <taxon>Rhabditina</taxon>
        <taxon>Rhabditomorpha</taxon>
        <taxon>Rhabditoidea</taxon>
        <taxon>Rhabditidae</taxon>
        <taxon>Peloderinae</taxon>
        <taxon>Caenorhabditis</taxon>
    </lineage>
</organism>
<keyword evidence="1" id="KW-1133">Transmembrane helix</keyword>
<accession>A0A2G5VUR6</accession>
<evidence type="ECO:0000313" key="2">
    <source>
        <dbReference type="EMBL" id="PIC55306.1"/>
    </source>
</evidence>
<protein>
    <submittedName>
        <fullName evidence="2">Uncharacterized protein</fullName>
    </submittedName>
</protein>
<dbReference type="AlphaFoldDB" id="A0A2G5VUR6"/>